<sequence length="429" mass="47054">MIVSPGGNQLPLAIVGGGPVGMTAAVALARQNIPVVVVEAEPVAKTDWRASTFHPPTLELLRELGVVDRMHAEGLAVPRYQFRDRRAGLVAEFDFGLLRDETSYPYRLQLNQQHLVRMLAGVLEDLPSADVRFGCRAVAVEPAEDSVTLTVETADGVERLRCAYLIGADGASSTVRSLLGIDFDGFTYPERFLIASTPVDIRELLPDIADVNYIADPEEWLFLLRTPESWRAVYPVPSGQTREQAVDLDEIQSHLQGIAPYAPGYPIEDFQLYNVHQRVASTFRQGNCLLIGDAAHINSPLGGVGLNSGIHDAMDLTRRLVRILRHGADPDAELDLFAEVRRRVAVEYVQADTRRNTERLNERDEAKRQAQHAEMRAIAGDVDRARAWCRRASLLESVHEFGIGKPPGGDGRARVGLPAGAPATGHRGS</sequence>
<evidence type="ECO:0000313" key="4">
    <source>
        <dbReference type="EMBL" id="MBF9128832.1"/>
    </source>
</evidence>
<feature type="domain" description="FAD-binding" evidence="3">
    <location>
        <begin position="12"/>
        <end position="350"/>
    </location>
</feature>
<gene>
    <name evidence="4" type="ORF">I0C86_07515</name>
</gene>
<keyword evidence="1" id="KW-0560">Oxidoreductase</keyword>
<evidence type="ECO:0000259" key="3">
    <source>
        <dbReference type="Pfam" id="PF01494"/>
    </source>
</evidence>
<dbReference type="EMBL" id="JADPUN010000093">
    <property type="protein sequence ID" value="MBF9128832.1"/>
    <property type="molecule type" value="Genomic_DNA"/>
</dbReference>
<dbReference type="Proteomes" id="UP000638560">
    <property type="component" value="Unassembled WGS sequence"/>
</dbReference>
<dbReference type="PRINTS" id="PR00420">
    <property type="entry name" value="RNGMNOXGNASE"/>
</dbReference>
<evidence type="ECO:0000256" key="1">
    <source>
        <dbReference type="ARBA" id="ARBA00023002"/>
    </source>
</evidence>
<reference evidence="4 5" key="1">
    <citation type="submission" date="2020-11" db="EMBL/GenBank/DDBJ databases">
        <title>A novel isolate from a Black sea contaminated sediment with potential to produce alkanes: Plantactinospora alkalitolerans sp. nov.</title>
        <authorList>
            <person name="Carro L."/>
            <person name="Veyisoglu A."/>
            <person name="Guven K."/>
            <person name="Schumann P."/>
            <person name="Klenk H.-P."/>
            <person name="Sahin N."/>
        </authorList>
    </citation>
    <scope>NUCLEOTIDE SEQUENCE [LARGE SCALE GENOMIC DNA]</scope>
    <source>
        <strain evidence="4 5">S1510</strain>
    </source>
</reference>
<proteinExistence type="predicted"/>
<feature type="region of interest" description="Disordered" evidence="2">
    <location>
        <begin position="405"/>
        <end position="429"/>
    </location>
</feature>
<dbReference type="InterPro" id="IPR002938">
    <property type="entry name" value="FAD-bd"/>
</dbReference>
<protein>
    <submittedName>
        <fullName evidence="4">FAD-dependent monooxygenase</fullName>
    </submittedName>
</protein>
<comment type="caution">
    <text evidence="4">The sequence shown here is derived from an EMBL/GenBank/DDBJ whole genome shotgun (WGS) entry which is preliminary data.</text>
</comment>
<dbReference type="GO" id="GO:0004497">
    <property type="term" value="F:monooxygenase activity"/>
    <property type="evidence" value="ECO:0007669"/>
    <property type="project" value="UniProtKB-KW"/>
</dbReference>
<dbReference type="Gene3D" id="3.30.70.2450">
    <property type="match status" value="1"/>
</dbReference>
<dbReference type="Pfam" id="PF01494">
    <property type="entry name" value="FAD_binding_3"/>
    <property type="match status" value="1"/>
</dbReference>
<dbReference type="Gene3D" id="3.50.50.60">
    <property type="entry name" value="FAD/NAD(P)-binding domain"/>
    <property type="match status" value="1"/>
</dbReference>
<evidence type="ECO:0000313" key="5">
    <source>
        <dbReference type="Proteomes" id="UP000638560"/>
    </source>
</evidence>
<dbReference type="PANTHER" id="PTHR43476:SF5">
    <property type="entry name" value="FAD-DEPENDENT MONOOXYGENASE"/>
    <property type="match status" value="1"/>
</dbReference>
<dbReference type="RefSeq" id="WP_196200482.1">
    <property type="nucleotide sequence ID" value="NZ_JADPUN010000093.1"/>
</dbReference>
<accession>A0ABS0GSG6</accession>
<keyword evidence="5" id="KW-1185">Reference proteome</keyword>
<keyword evidence="4" id="KW-0503">Monooxygenase</keyword>
<dbReference type="InterPro" id="IPR036188">
    <property type="entry name" value="FAD/NAD-bd_sf"/>
</dbReference>
<dbReference type="SUPFAM" id="SSF51905">
    <property type="entry name" value="FAD/NAD(P)-binding domain"/>
    <property type="match status" value="1"/>
</dbReference>
<evidence type="ECO:0000256" key="2">
    <source>
        <dbReference type="SAM" id="MobiDB-lite"/>
    </source>
</evidence>
<organism evidence="4 5">
    <name type="scientific">Plantactinospora alkalitolerans</name>
    <dbReference type="NCBI Taxonomy" id="2789879"/>
    <lineage>
        <taxon>Bacteria</taxon>
        <taxon>Bacillati</taxon>
        <taxon>Actinomycetota</taxon>
        <taxon>Actinomycetes</taxon>
        <taxon>Micromonosporales</taxon>
        <taxon>Micromonosporaceae</taxon>
        <taxon>Plantactinospora</taxon>
    </lineage>
</organism>
<name>A0ABS0GSG6_9ACTN</name>
<dbReference type="PANTHER" id="PTHR43476">
    <property type="entry name" value="3-(3-HYDROXY-PHENYL)PROPIONATE/3-HYDROXYCINNAMIC ACID HYDROXYLASE"/>
    <property type="match status" value="1"/>
</dbReference>
<dbReference type="InterPro" id="IPR050631">
    <property type="entry name" value="PheA/TfdB_FAD_monoxygenase"/>
</dbReference>